<dbReference type="Pfam" id="PF02597">
    <property type="entry name" value="ThiS"/>
    <property type="match status" value="1"/>
</dbReference>
<dbReference type="EMBL" id="BAABFN010000002">
    <property type="protein sequence ID" value="GAA4306662.1"/>
    <property type="molecule type" value="Genomic_DNA"/>
</dbReference>
<dbReference type="Proteomes" id="UP001501207">
    <property type="component" value="Unassembled WGS sequence"/>
</dbReference>
<dbReference type="InterPro" id="IPR012675">
    <property type="entry name" value="Beta-grasp_dom_sf"/>
</dbReference>
<evidence type="ECO:0000313" key="1">
    <source>
        <dbReference type="EMBL" id="GAA4306662.1"/>
    </source>
</evidence>
<dbReference type="Gene3D" id="3.10.20.30">
    <property type="match status" value="1"/>
</dbReference>
<name>A0ABP8FLJ3_9BACT</name>
<keyword evidence="2" id="KW-1185">Reference proteome</keyword>
<dbReference type="SUPFAM" id="SSF54285">
    <property type="entry name" value="MoaD/ThiS"/>
    <property type="match status" value="1"/>
</dbReference>
<proteinExistence type="predicted"/>
<gene>
    <name evidence="1" type="primary">moaD</name>
    <name evidence="1" type="ORF">GCM10023143_12740</name>
</gene>
<accession>A0ABP8FLJ3</accession>
<dbReference type="InterPro" id="IPR003749">
    <property type="entry name" value="ThiS/MoaD-like"/>
</dbReference>
<dbReference type="InterPro" id="IPR016155">
    <property type="entry name" value="Mopterin_synth/thiamin_S_b"/>
</dbReference>
<sequence length="86" mass="9391">MQTITPANMNIKLFGITREIIGEEQLTITDKNIRTVAELKTWLFSAYPSIRQLSSLAVAVNHTYAEDADPVGPDHEIALIPPVSGG</sequence>
<protein>
    <submittedName>
        <fullName evidence="1">Molybdopterin converting factor subunit 1</fullName>
    </submittedName>
</protein>
<comment type="caution">
    <text evidence="1">The sequence shown here is derived from an EMBL/GenBank/DDBJ whole genome shotgun (WGS) entry which is preliminary data.</text>
</comment>
<dbReference type="CDD" id="cd00754">
    <property type="entry name" value="Ubl_MoaD"/>
    <property type="match status" value="1"/>
</dbReference>
<organism evidence="1 2">
    <name type="scientific">Compostibacter hankyongensis</name>
    <dbReference type="NCBI Taxonomy" id="1007089"/>
    <lineage>
        <taxon>Bacteria</taxon>
        <taxon>Pseudomonadati</taxon>
        <taxon>Bacteroidota</taxon>
        <taxon>Chitinophagia</taxon>
        <taxon>Chitinophagales</taxon>
        <taxon>Chitinophagaceae</taxon>
        <taxon>Compostibacter</taxon>
    </lineage>
</organism>
<reference evidence="2" key="1">
    <citation type="journal article" date="2019" name="Int. J. Syst. Evol. Microbiol.">
        <title>The Global Catalogue of Microorganisms (GCM) 10K type strain sequencing project: providing services to taxonomists for standard genome sequencing and annotation.</title>
        <authorList>
            <consortium name="The Broad Institute Genomics Platform"/>
            <consortium name="The Broad Institute Genome Sequencing Center for Infectious Disease"/>
            <person name="Wu L."/>
            <person name="Ma J."/>
        </authorList>
    </citation>
    <scope>NUCLEOTIDE SEQUENCE [LARGE SCALE GENOMIC DNA]</scope>
    <source>
        <strain evidence="2">JCM 17664</strain>
    </source>
</reference>
<evidence type="ECO:0000313" key="2">
    <source>
        <dbReference type="Proteomes" id="UP001501207"/>
    </source>
</evidence>